<name>A0A495DK49_9PROT</name>
<dbReference type="GO" id="GO:0006099">
    <property type="term" value="P:tricarboxylic acid cycle"/>
    <property type="evidence" value="ECO:0007669"/>
    <property type="project" value="UniProtKB-KW"/>
</dbReference>
<dbReference type="InterPro" id="IPR046363">
    <property type="entry name" value="MS_N_TIM-barrel_dom"/>
</dbReference>
<evidence type="ECO:0000256" key="1">
    <source>
        <dbReference type="ARBA" id="ARBA00006394"/>
    </source>
</evidence>
<evidence type="ECO:0000256" key="2">
    <source>
        <dbReference type="ARBA" id="ARBA00012636"/>
    </source>
</evidence>
<dbReference type="EMBL" id="RBIM01000002">
    <property type="protein sequence ID" value="RKR02979.1"/>
    <property type="molecule type" value="Genomic_DNA"/>
</dbReference>
<proteinExistence type="inferred from homology"/>
<dbReference type="Pfam" id="PF20656">
    <property type="entry name" value="MS_N"/>
    <property type="match status" value="1"/>
</dbReference>
<feature type="active site" description="Proton donor" evidence="7">
    <location>
        <position position="447"/>
    </location>
</feature>
<dbReference type="GO" id="GO:0005737">
    <property type="term" value="C:cytoplasm"/>
    <property type="evidence" value="ECO:0007669"/>
    <property type="project" value="TreeGrafter"/>
</dbReference>
<keyword evidence="5 8" id="KW-0808">Transferase</keyword>
<dbReference type="PROSITE" id="PS00510">
    <property type="entry name" value="MALATE_SYNTHASE"/>
    <property type="match status" value="1"/>
</dbReference>
<dbReference type="FunFam" id="3.20.20.360:FF:000001">
    <property type="entry name" value="Malate synthase"/>
    <property type="match status" value="1"/>
</dbReference>
<evidence type="ECO:0000256" key="5">
    <source>
        <dbReference type="ARBA" id="ARBA00022679"/>
    </source>
</evidence>
<dbReference type="EC" id="2.3.3.9" evidence="2 8"/>
<dbReference type="CDD" id="cd00727">
    <property type="entry name" value="malate_synt_A"/>
    <property type="match status" value="1"/>
</dbReference>
<evidence type="ECO:0000259" key="9">
    <source>
        <dbReference type="Pfam" id="PF01274"/>
    </source>
</evidence>
<gene>
    <name evidence="12" type="ORF">C7435_0924</name>
</gene>
<accession>A0A495DK49</accession>
<keyword evidence="3 8" id="KW-0329">Glyoxylate bypass</keyword>
<dbReference type="GO" id="GO:0004474">
    <property type="term" value="F:malate synthase activity"/>
    <property type="evidence" value="ECO:0007669"/>
    <property type="project" value="UniProtKB-EC"/>
</dbReference>
<dbReference type="InterPro" id="IPR006252">
    <property type="entry name" value="Malate_synthA"/>
</dbReference>
<dbReference type="PANTHER" id="PTHR42902">
    <property type="entry name" value="MALATE SYNTHASE"/>
    <property type="match status" value="1"/>
</dbReference>
<dbReference type="Pfam" id="PF01274">
    <property type="entry name" value="MS_TIM-barrel"/>
    <property type="match status" value="1"/>
</dbReference>
<dbReference type="Proteomes" id="UP000273675">
    <property type="component" value="Unassembled WGS sequence"/>
</dbReference>
<evidence type="ECO:0000256" key="6">
    <source>
        <dbReference type="ARBA" id="ARBA00047918"/>
    </source>
</evidence>
<comment type="pathway">
    <text evidence="8">Carbohydrate metabolism; glyoxylate cycle; (S)-malate from isocitrate: step 2/2.</text>
</comment>
<evidence type="ECO:0000256" key="8">
    <source>
        <dbReference type="RuleBase" id="RU000555"/>
    </source>
</evidence>
<keyword evidence="4 8" id="KW-0816">Tricarboxylic acid cycle</keyword>
<dbReference type="UniPathway" id="UPA00703">
    <property type="reaction ID" value="UER00720"/>
</dbReference>
<organism evidence="12 13">
    <name type="scientific">Maricaulis maris</name>
    <dbReference type="NCBI Taxonomy" id="74318"/>
    <lineage>
        <taxon>Bacteria</taxon>
        <taxon>Pseudomonadati</taxon>
        <taxon>Pseudomonadota</taxon>
        <taxon>Alphaproteobacteria</taxon>
        <taxon>Maricaulales</taxon>
        <taxon>Maricaulaceae</taxon>
        <taxon>Maricaulis</taxon>
    </lineage>
</organism>
<evidence type="ECO:0000259" key="10">
    <source>
        <dbReference type="Pfam" id="PF20656"/>
    </source>
</evidence>
<feature type="domain" description="Malate synthase C-terminal" evidence="11">
    <location>
        <begin position="413"/>
        <end position="532"/>
    </location>
</feature>
<comment type="catalytic activity">
    <reaction evidence="6 8">
        <text>glyoxylate + acetyl-CoA + H2O = (S)-malate + CoA + H(+)</text>
        <dbReference type="Rhea" id="RHEA:18181"/>
        <dbReference type="ChEBI" id="CHEBI:15377"/>
        <dbReference type="ChEBI" id="CHEBI:15378"/>
        <dbReference type="ChEBI" id="CHEBI:15589"/>
        <dbReference type="ChEBI" id="CHEBI:36655"/>
        <dbReference type="ChEBI" id="CHEBI:57287"/>
        <dbReference type="ChEBI" id="CHEBI:57288"/>
        <dbReference type="EC" id="2.3.3.9"/>
    </reaction>
</comment>
<feature type="domain" description="Malate synthase N-terminal" evidence="10">
    <location>
        <begin position="8"/>
        <end position="68"/>
    </location>
</feature>
<dbReference type="PANTHER" id="PTHR42902:SF1">
    <property type="entry name" value="MALATE SYNTHASE 1-RELATED"/>
    <property type="match status" value="1"/>
</dbReference>
<dbReference type="SUPFAM" id="SSF51645">
    <property type="entry name" value="Malate synthase G"/>
    <property type="match status" value="1"/>
</dbReference>
<dbReference type="InterPro" id="IPR048355">
    <property type="entry name" value="MS_C"/>
</dbReference>
<evidence type="ECO:0000256" key="3">
    <source>
        <dbReference type="ARBA" id="ARBA00022435"/>
    </source>
</evidence>
<dbReference type="FunFam" id="1.20.1220.12:FF:000001">
    <property type="entry name" value="Malate synthase"/>
    <property type="match status" value="1"/>
</dbReference>
<dbReference type="InterPro" id="IPR011076">
    <property type="entry name" value="Malate_synth_sf"/>
</dbReference>
<evidence type="ECO:0000313" key="12">
    <source>
        <dbReference type="EMBL" id="RKR02979.1"/>
    </source>
</evidence>
<evidence type="ECO:0000259" key="11">
    <source>
        <dbReference type="Pfam" id="PF20659"/>
    </source>
</evidence>
<dbReference type="InterPro" id="IPR048356">
    <property type="entry name" value="MS_N"/>
</dbReference>
<dbReference type="OrthoDB" id="9768429at2"/>
<evidence type="ECO:0000256" key="7">
    <source>
        <dbReference type="PIRSR" id="PIRSR001363-1"/>
    </source>
</evidence>
<dbReference type="NCBIfam" id="TIGR01344">
    <property type="entry name" value="malate_syn_A"/>
    <property type="match status" value="1"/>
</dbReference>
<evidence type="ECO:0000313" key="13">
    <source>
        <dbReference type="Proteomes" id="UP000273675"/>
    </source>
</evidence>
<dbReference type="PIRSF" id="PIRSF001363">
    <property type="entry name" value="Malate_synth"/>
    <property type="match status" value="1"/>
</dbReference>
<dbReference type="Gene3D" id="3.20.20.360">
    <property type="entry name" value="Malate synthase, domain 3"/>
    <property type="match status" value="1"/>
</dbReference>
<feature type="active site" description="Proton acceptor" evidence="7">
    <location>
        <position position="165"/>
    </location>
</feature>
<dbReference type="InterPro" id="IPR001465">
    <property type="entry name" value="Malate_synthase_TIM"/>
</dbReference>
<dbReference type="Pfam" id="PF20659">
    <property type="entry name" value="MS_C"/>
    <property type="match status" value="1"/>
</dbReference>
<reference evidence="12 13" key="1">
    <citation type="submission" date="2018-10" db="EMBL/GenBank/DDBJ databases">
        <title>Genomic Encyclopedia of Type Strains, Phase IV (KMG-IV): sequencing the most valuable type-strain genomes for metagenomic binning, comparative biology and taxonomic classification.</title>
        <authorList>
            <person name="Goeker M."/>
        </authorList>
    </citation>
    <scope>NUCLEOTIDE SEQUENCE [LARGE SCALE GENOMIC DNA]</scope>
    <source>
        <strain evidence="12 13">DSM 4734</strain>
    </source>
</reference>
<dbReference type="AlphaFoldDB" id="A0A495DK49"/>
<dbReference type="GO" id="GO:0006097">
    <property type="term" value="P:glyoxylate cycle"/>
    <property type="evidence" value="ECO:0007669"/>
    <property type="project" value="UniProtKB-UniPathway"/>
</dbReference>
<protein>
    <recommendedName>
        <fullName evidence="2 8">Malate synthase</fullName>
        <ecNumber evidence="2 8">2.3.3.9</ecNumber>
    </recommendedName>
</protein>
<feature type="domain" description="Malate synthase TIM barrel" evidence="9">
    <location>
        <begin position="161"/>
        <end position="407"/>
    </location>
</feature>
<comment type="similarity">
    <text evidence="1 8">Belongs to the malate synthase family.</text>
</comment>
<dbReference type="InterPro" id="IPR044856">
    <property type="entry name" value="Malate_synth_C_sf"/>
</dbReference>
<sequence length="547" mass="61660">MTLIAPSGVEVLGHLEPGYRDILSHEALGFLAGLHRRFEKRRQSLLRYRKERQAELDQGALLMFPHETVDIRSGEWKVRPAPADLQDRRVEITGPVDRKMVVNALNSGAKCFMADFEDATAPLWSNLIEGQINLRDANLRDIDFTDPKNNKRYQVKDDAAVLIVRPRGWHLDERHVHVNGQAISGSLFDFGLYVFHNHAALKERGTAPYFYLPKLESRLEARLWSLVFQHAEDELGLERGTLRATVLIETLPAAFELDEILYELKDHIVGLNCGRWDYIFSYIKRLKSRPDHVLPDRSAVTMSVPFMAAYSRRVVAVCHRRGAHAMGGMSAFIPVKNDPEANAAATEKVREDKLREVKNGHDGTWVAHPDLVPVAMEVFNQHMKGQNQLERPADPHERPVTTQQLLEAPAGDITDAGVNDNIDVAIRYIAAWLGGRGAVPIRNLMEDAATAEIARAQLWQWRTFGKSTAEGVELTGPMLENKIEDICSAIQDEVPDQAELCDRIRAAADILTELVLSTEFAEFLTLPAYDRLTSELKAPMKLMEFED</sequence>
<comment type="caution">
    <text evidence="12">The sequence shown here is derived from an EMBL/GenBank/DDBJ whole genome shotgun (WGS) entry which is preliminary data.</text>
</comment>
<evidence type="ECO:0000256" key="4">
    <source>
        <dbReference type="ARBA" id="ARBA00022532"/>
    </source>
</evidence>
<dbReference type="RefSeq" id="WP_121210219.1">
    <property type="nucleotide sequence ID" value="NZ_RBIM01000002.1"/>
</dbReference>
<dbReference type="InterPro" id="IPR019830">
    <property type="entry name" value="Malate_synthase_CS"/>
</dbReference>
<dbReference type="Gene3D" id="1.20.1220.12">
    <property type="entry name" value="Malate synthase, domain III"/>
    <property type="match status" value="1"/>
</dbReference>